<name>A0A4P7L7V3_9BURK</name>
<evidence type="ECO:0000256" key="5">
    <source>
        <dbReference type="ARBA" id="ARBA00023163"/>
    </source>
</evidence>
<dbReference type="PROSITE" id="PS01124">
    <property type="entry name" value="HTH_ARAC_FAMILY_2"/>
    <property type="match status" value="1"/>
</dbReference>
<dbReference type="InterPro" id="IPR018060">
    <property type="entry name" value="HTH_AraC"/>
</dbReference>
<dbReference type="PANTHER" id="PTHR11019">
    <property type="entry name" value="HTH-TYPE TRANSCRIPTIONAL REGULATOR NIMR"/>
    <property type="match status" value="1"/>
</dbReference>
<dbReference type="PROSITE" id="PS00041">
    <property type="entry name" value="HTH_ARAC_FAMILY_1"/>
    <property type="match status" value="1"/>
</dbReference>
<dbReference type="Gene3D" id="1.10.10.60">
    <property type="entry name" value="Homeodomain-like"/>
    <property type="match status" value="1"/>
</dbReference>
<evidence type="ECO:0000256" key="1">
    <source>
        <dbReference type="ARBA" id="ARBA00022491"/>
    </source>
</evidence>
<dbReference type="InterPro" id="IPR018062">
    <property type="entry name" value="HTH_AraC-typ_CS"/>
</dbReference>
<proteinExistence type="predicted"/>
<accession>A0A4P7L7V3</accession>
<dbReference type="RefSeq" id="WP_135704093.1">
    <property type="nucleotide sequence ID" value="NZ_CP038635.1"/>
</dbReference>
<dbReference type="STRING" id="1349762.GCA_001592245_03590"/>
<dbReference type="KEGG" id="cox:E0W60_11080"/>
<dbReference type="InterPro" id="IPR009057">
    <property type="entry name" value="Homeodomain-like_sf"/>
</dbReference>
<dbReference type="InterPro" id="IPR003313">
    <property type="entry name" value="AraC-bd"/>
</dbReference>
<evidence type="ECO:0000256" key="3">
    <source>
        <dbReference type="ARBA" id="ARBA00023125"/>
    </source>
</evidence>
<evidence type="ECO:0000256" key="2">
    <source>
        <dbReference type="ARBA" id="ARBA00023015"/>
    </source>
</evidence>
<keyword evidence="3" id="KW-0238">DNA-binding</keyword>
<dbReference type="Gene3D" id="2.60.120.10">
    <property type="entry name" value="Jelly Rolls"/>
    <property type="match status" value="1"/>
</dbReference>
<dbReference type="GO" id="GO:0003700">
    <property type="term" value="F:DNA-binding transcription factor activity"/>
    <property type="evidence" value="ECO:0007669"/>
    <property type="project" value="InterPro"/>
</dbReference>
<feature type="domain" description="HTH araC/xylS-type" evidence="7">
    <location>
        <begin position="197"/>
        <end position="293"/>
    </location>
</feature>
<dbReference type="SUPFAM" id="SSF46689">
    <property type="entry name" value="Homeodomain-like"/>
    <property type="match status" value="1"/>
</dbReference>
<dbReference type="InterPro" id="IPR020449">
    <property type="entry name" value="Tscrpt_reg_AraC-type_HTH"/>
</dbReference>
<dbReference type="SMART" id="SM00342">
    <property type="entry name" value="HTH_ARAC"/>
    <property type="match status" value="1"/>
</dbReference>
<evidence type="ECO:0000313" key="8">
    <source>
        <dbReference type="EMBL" id="QBY51786.1"/>
    </source>
</evidence>
<dbReference type="Proteomes" id="UP000295294">
    <property type="component" value="Chromosome 2"/>
</dbReference>
<dbReference type="Pfam" id="PF02311">
    <property type="entry name" value="AraC_binding"/>
    <property type="match status" value="1"/>
</dbReference>
<dbReference type="OrthoDB" id="9804543at2"/>
<evidence type="ECO:0000259" key="7">
    <source>
        <dbReference type="PROSITE" id="PS01124"/>
    </source>
</evidence>
<protein>
    <submittedName>
        <fullName evidence="8">AraC family transcriptional regulator</fullName>
    </submittedName>
</protein>
<keyword evidence="4" id="KW-0010">Activator</keyword>
<evidence type="ECO:0000256" key="4">
    <source>
        <dbReference type="ARBA" id="ARBA00023159"/>
    </source>
</evidence>
<reference evidence="8 9" key="1">
    <citation type="submission" date="2019-03" db="EMBL/GenBank/DDBJ databases">
        <title>Efficiently degradation of phenoxyalkanoic acid herbicides by Cupriavidus oxalaticus strain X32.</title>
        <authorList>
            <person name="Sheng X."/>
        </authorList>
    </citation>
    <scope>NUCLEOTIDE SEQUENCE [LARGE SCALE GENOMIC DNA]</scope>
    <source>
        <strain evidence="8 9">X32</strain>
    </source>
</reference>
<dbReference type="InterPro" id="IPR011051">
    <property type="entry name" value="RmlC_Cupin_sf"/>
</dbReference>
<sequence length="293" mass="32292">MPRAPRASDDTAPPGSATGRARDLRGLPVPPAATPDDTYSSPPRYVRYDRSPMPVAAMAADYLPGEMTKRHQHPHAQLIHAVHGVMVVATEEGQWIVPPTRGMWMPGGTMHWIRMVGHVQMRTAYIRPDAAPGLPQRCTVLGISPLLRELILAAIDIPLPYEPDTRDARLMRLLLDEVLLVPSLPLHLPRPADAGLRQICDAIVQTPDIALTLADWGEKLGVDPKTIQRRFARETGMTFGQWRQQARLLAALEKLAAGSKVVDVALDLGYDSPSAFATMFRRQFGVPPSAFFR</sequence>
<dbReference type="FunFam" id="1.10.10.60:FF:000132">
    <property type="entry name" value="AraC family transcriptional regulator"/>
    <property type="match status" value="1"/>
</dbReference>
<keyword evidence="1" id="KW-0678">Repressor</keyword>
<keyword evidence="2" id="KW-0805">Transcription regulation</keyword>
<evidence type="ECO:0000313" key="9">
    <source>
        <dbReference type="Proteomes" id="UP000295294"/>
    </source>
</evidence>
<dbReference type="GO" id="GO:0043565">
    <property type="term" value="F:sequence-specific DNA binding"/>
    <property type="evidence" value="ECO:0007669"/>
    <property type="project" value="InterPro"/>
</dbReference>
<dbReference type="Pfam" id="PF12833">
    <property type="entry name" value="HTH_18"/>
    <property type="match status" value="1"/>
</dbReference>
<gene>
    <name evidence="8" type="ORF">E0W60_11080</name>
</gene>
<keyword evidence="5" id="KW-0804">Transcription</keyword>
<dbReference type="InterPro" id="IPR014710">
    <property type="entry name" value="RmlC-like_jellyroll"/>
</dbReference>
<organism evidence="8 9">
    <name type="scientific">Cupriavidus oxalaticus</name>
    <dbReference type="NCBI Taxonomy" id="96344"/>
    <lineage>
        <taxon>Bacteria</taxon>
        <taxon>Pseudomonadati</taxon>
        <taxon>Pseudomonadota</taxon>
        <taxon>Betaproteobacteria</taxon>
        <taxon>Burkholderiales</taxon>
        <taxon>Burkholderiaceae</taxon>
        <taxon>Cupriavidus</taxon>
    </lineage>
</organism>
<dbReference type="PRINTS" id="PR00032">
    <property type="entry name" value="HTHARAC"/>
</dbReference>
<evidence type="ECO:0000256" key="6">
    <source>
        <dbReference type="SAM" id="MobiDB-lite"/>
    </source>
</evidence>
<dbReference type="AlphaFoldDB" id="A0A4P7L7V3"/>
<dbReference type="EMBL" id="CP038635">
    <property type="protein sequence ID" value="QBY51786.1"/>
    <property type="molecule type" value="Genomic_DNA"/>
</dbReference>
<dbReference type="SUPFAM" id="SSF51182">
    <property type="entry name" value="RmlC-like cupins"/>
    <property type="match status" value="1"/>
</dbReference>
<dbReference type="PANTHER" id="PTHR11019:SF159">
    <property type="entry name" value="TRANSCRIPTIONAL REGULATOR-RELATED"/>
    <property type="match status" value="1"/>
</dbReference>
<feature type="region of interest" description="Disordered" evidence="6">
    <location>
        <begin position="1"/>
        <end position="47"/>
    </location>
</feature>
<dbReference type="CDD" id="cd06124">
    <property type="entry name" value="cupin_NimR-like_N"/>
    <property type="match status" value="1"/>
</dbReference>